<dbReference type="PRINTS" id="PR00010">
    <property type="entry name" value="EGFBLOOD"/>
</dbReference>
<keyword evidence="15" id="KW-1185">Reference proteome</keyword>
<dbReference type="Proteomes" id="UP000437017">
    <property type="component" value="Unassembled WGS sequence"/>
</dbReference>
<dbReference type="FunFam" id="2.10.25.10:FF:000006">
    <property type="entry name" value="Versican core protein-like isoform 1"/>
    <property type="match status" value="1"/>
</dbReference>
<comment type="caution">
    <text evidence="10">Lacks conserved residue(s) required for the propagation of feature annotation.</text>
</comment>
<evidence type="ECO:0000256" key="2">
    <source>
        <dbReference type="ARBA" id="ARBA00022525"/>
    </source>
</evidence>
<feature type="region of interest" description="Disordered" evidence="11">
    <location>
        <begin position="1164"/>
        <end position="1198"/>
    </location>
</feature>
<feature type="domain" description="Fibronectin type-III" evidence="13">
    <location>
        <begin position="950"/>
        <end position="1043"/>
    </location>
</feature>
<keyword evidence="8 10" id="KW-1015">Disulfide bond</keyword>
<dbReference type="FunFam" id="2.60.40.10:FF:000633">
    <property type="entry name" value="Sushi, nidogen and EGF like domains 1"/>
    <property type="match status" value="1"/>
</dbReference>
<feature type="region of interest" description="Disordered" evidence="11">
    <location>
        <begin position="706"/>
        <end position="758"/>
    </location>
</feature>
<reference evidence="14 15" key="1">
    <citation type="journal article" date="2019" name="PLoS ONE">
        <title>Genomic analyses reveal an absence of contemporary introgressive admixture between fin whales and blue whales, despite known hybrids.</title>
        <authorList>
            <person name="Westbury M.V."/>
            <person name="Petersen B."/>
            <person name="Lorenzen E.D."/>
        </authorList>
    </citation>
    <scope>NUCLEOTIDE SEQUENCE [LARGE SCALE GENOMIC DNA]</scope>
    <source>
        <strain evidence="14">FinWhale-01</strain>
    </source>
</reference>
<dbReference type="InterPro" id="IPR018097">
    <property type="entry name" value="EGF_Ca-bd_CS"/>
</dbReference>
<feature type="domain" description="EGF-like" evidence="12">
    <location>
        <begin position="172"/>
        <end position="208"/>
    </location>
</feature>
<evidence type="ECO:0000256" key="4">
    <source>
        <dbReference type="ARBA" id="ARBA00022536"/>
    </source>
</evidence>
<keyword evidence="3" id="KW-0272">Extracellular matrix</keyword>
<sequence>NCQATLTIPCRRLAQPERAPGDRCVVAAFWADVDNRRAGDVYYREATDAATLRRATEDVRRYFPELPGFSAAWALIATWYRVTFFGGSSSSPPLSGLHSLTTHQITGGAGTGDTAEDGGRGHRGLAVADHLAGETEEGRAGDSSCIDDCVTGNPSYTCSCLSGFTGRRCHLDVNECASHPCQNGGTCTHGVNSFICQCPAGFAGPTCETGPDALQRWPDPPVLQPEMSNGAWGSAGAPGATTAGDPMAFHPFVLVAQSPCDARECENGGWCQAEGGSAVCVCAAGYTGAACETGCQVVKGWHRAERPPLPPPDVDECGSDPCLNGGSCVDLNGGTCVDADQGYVCECPEGFMGLDCRESACGPGCRGPRGVCTQTPMREVVGSGERGCAAGFTGRWSGEGTPTLATPPSLPPWQEPPTTVSAAMVAGAWGLTPPSASALRASLGSSANLVGHTVSRETRGDVRRALPFPAEVTAMPCNMNTQCPDGGYCMEYGGSYLNGGTCKEAGGEYHCDCPYRFTGRHCEIGAAPAGGDQPVESFSGRHCEIGKGGGGQRARAQTRRQARASGASLPSATVTWGPSGKLTSADPSRACMGAPARTASLGTCVSAAQGMKEPAVSWVRQVPTLAAGWQLRHPGRGPGALASPARGHLAPAAPLPGLVSVSDPCFSSPCGGRGYCLASNGSHSCTCKAGYTGKDCAKGEAARVPVSGGGLPSSPGLQTPRGTGQRAERPPGPSAQAVALPGSSREADGRHQRSPAARQMLDGYAVTYASSDGSYRRTDFVDRGRSSHQLRALAAGRAYNISVFSEEVLLRLLKVGSAGERLLEGRQPPLLHPGPRPVEGLEVTNATASAVSVRWALHRIRHATVSSVRVSIRHPEAQEDESTDVDKGVDKFTFRALLPGRRYTIWVTALSGLGGQEQPTESLASAPLHKTPSTPLHFPPLLRARLGPLPPANLTAARVTATSAHVVWDAPTRGTSLEAYVINVTTSQSTKSRYVPNGRLVSYTVRDLMPGRRYQLSVTAVQSAGGDQLHSEPAHLWRWVSELAVQKNKHLAPHLVPSARVDPRWLSGHHPEKQRRERAVAAWRRPWVAAGQPGLTHEELLDSSMGKRGGTAFSELVDGRGRVSASFRSSPGRRVTVRSQPTALVQLENAEEVPEQVSLALQLPGRSGDKGAETPLTNPPPAPAVRKADSGPRGTDASRVLHRGRLGLGLGDTQVARGQALEDEEGCLGLASVFQVEEALCSGAKSAEVPLGTVQKTPVRTEAPVCLVRMPAAVSAARGSKADTVSLEEGNRGLELLVSDGPFLCASSLQKGAPALHTAVLGDKVLSGLGRRRLSP</sequence>
<dbReference type="InterPro" id="IPR013032">
    <property type="entry name" value="EGF-like_CS"/>
</dbReference>
<dbReference type="GO" id="GO:0007219">
    <property type="term" value="P:Notch signaling pathway"/>
    <property type="evidence" value="ECO:0007669"/>
    <property type="project" value="TreeGrafter"/>
</dbReference>
<keyword evidence="7" id="KW-0106">Calcium</keyword>
<keyword evidence="6" id="KW-0677">Repeat</keyword>
<evidence type="ECO:0000259" key="13">
    <source>
        <dbReference type="PROSITE" id="PS50853"/>
    </source>
</evidence>
<feature type="region of interest" description="Disordered" evidence="11">
    <location>
        <begin position="96"/>
        <end position="122"/>
    </location>
</feature>
<keyword evidence="5" id="KW-0732">Signal</keyword>
<dbReference type="FunFam" id="2.10.25.10:FF:000213">
    <property type="entry name" value="sushi, nidogen and EGF-like domain-containing protein 1"/>
    <property type="match status" value="1"/>
</dbReference>
<dbReference type="SMART" id="SM00539">
    <property type="entry name" value="NIDO"/>
    <property type="match status" value="1"/>
</dbReference>
<dbReference type="SUPFAM" id="SSF57196">
    <property type="entry name" value="EGF/Laminin"/>
    <property type="match status" value="3"/>
</dbReference>
<dbReference type="CDD" id="cd00054">
    <property type="entry name" value="EGF_CA"/>
    <property type="match status" value="6"/>
</dbReference>
<dbReference type="FunFam" id="2.60.40.10:FF:000870">
    <property type="entry name" value="sushi, nidogen and EGF-like domain-containing protein 1 isoform X3"/>
    <property type="match status" value="1"/>
</dbReference>
<feature type="non-terminal residue" evidence="14">
    <location>
        <position position="1336"/>
    </location>
</feature>
<dbReference type="Pfam" id="PF12661">
    <property type="entry name" value="hEGF"/>
    <property type="match status" value="1"/>
</dbReference>
<dbReference type="SUPFAM" id="SSF49265">
    <property type="entry name" value="Fibronectin type III"/>
    <property type="match status" value="1"/>
</dbReference>
<evidence type="ECO:0000256" key="9">
    <source>
        <dbReference type="ARBA" id="ARBA00023180"/>
    </source>
</evidence>
<dbReference type="SMART" id="SM00181">
    <property type="entry name" value="EGF"/>
    <property type="match status" value="6"/>
</dbReference>
<feature type="non-terminal residue" evidence="14">
    <location>
        <position position="1"/>
    </location>
</feature>
<dbReference type="Pfam" id="PF00008">
    <property type="entry name" value="EGF"/>
    <property type="match status" value="1"/>
</dbReference>
<feature type="domain" description="EGF-like" evidence="12">
    <location>
        <begin position="313"/>
        <end position="357"/>
    </location>
</feature>
<feature type="domain" description="Fibronectin type-III" evidence="13">
    <location>
        <begin position="837"/>
        <end position="934"/>
    </location>
</feature>
<dbReference type="Pfam" id="PF06119">
    <property type="entry name" value="NIDO"/>
    <property type="match status" value="1"/>
</dbReference>
<feature type="disulfide bond" evidence="10">
    <location>
        <begin position="513"/>
        <end position="522"/>
    </location>
</feature>
<dbReference type="SUPFAM" id="SSF57184">
    <property type="entry name" value="Growth factor receptor domain"/>
    <property type="match status" value="1"/>
</dbReference>
<dbReference type="InterPro" id="IPR036116">
    <property type="entry name" value="FN3_sf"/>
</dbReference>
<protein>
    <recommendedName>
        <fullName evidence="16">Sushi, nidogen and EGF-like domain-containing protein 1</fullName>
    </recommendedName>
</protein>
<dbReference type="PANTHER" id="PTHR12916">
    <property type="entry name" value="CYTOCHROME C OXIDASE POLYPEPTIDE VIC-2"/>
    <property type="match status" value="1"/>
</dbReference>
<organism evidence="14 15">
    <name type="scientific">Balaenoptera physalus</name>
    <name type="common">Fin whale</name>
    <name type="synonym">Balaena physalus</name>
    <dbReference type="NCBI Taxonomy" id="9770"/>
    <lineage>
        <taxon>Eukaryota</taxon>
        <taxon>Metazoa</taxon>
        <taxon>Chordata</taxon>
        <taxon>Craniata</taxon>
        <taxon>Vertebrata</taxon>
        <taxon>Euteleostomi</taxon>
        <taxon>Mammalia</taxon>
        <taxon>Eutheria</taxon>
        <taxon>Laurasiatheria</taxon>
        <taxon>Artiodactyla</taxon>
        <taxon>Whippomorpha</taxon>
        <taxon>Cetacea</taxon>
        <taxon>Mysticeti</taxon>
        <taxon>Balaenopteridae</taxon>
        <taxon>Balaenoptera</taxon>
    </lineage>
</organism>
<gene>
    <name evidence="14" type="ORF">E2I00_000508</name>
</gene>
<dbReference type="FunFam" id="2.10.25.10:FF:000255">
    <property type="entry name" value="Sushi, nidogen and EGF-like domains 1"/>
    <property type="match status" value="1"/>
</dbReference>
<evidence type="ECO:0000256" key="7">
    <source>
        <dbReference type="ARBA" id="ARBA00022837"/>
    </source>
</evidence>
<dbReference type="InterPro" id="IPR003961">
    <property type="entry name" value="FN3_dom"/>
</dbReference>
<dbReference type="InterPro" id="IPR013783">
    <property type="entry name" value="Ig-like_fold"/>
</dbReference>
<dbReference type="FunFam" id="2.10.25.10:FF:000373">
    <property type="entry name" value="sushi, nidogen and EGF-like domain-containing protein 1"/>
    <property type="match status" value="1"/>
</dbReference>
<dbReference type="PROSITE" id="PS00010">
    <property type="entry name" value="ASX_HYDROXYL"/>
    <property type="match status" value="1"/>
</dbReference>
<dbReference type="InterPro" id="IPR001881">
    <property type="entry name" value="EGF-like_Ca-bd_dom"/>
</dbReference>
<dbReference type="EMBL" id="SGJD01002432">
    <property type="protein sequence ID" value="KAB0395637.1"/>
    <property type="molecule type" value="Genomic_DNA"/>
</dbReference>
<dbReference type="CDD" id="cd00063">
    <property type="entry name" value="FN3"/>
    <property type="match status" value="2"/>
</dbReference>
<dbReference type="InterPro" id="IPR009030">
    <property type="entry name" value="Growth_fac_rcpt_cys_sf"/>
</dbReference>
<dbReference type="GO" id="GO:0007160">
    <property type="term" value="P:cell-matrix adhesion"/>
    <property type="evidence" value="ECO:0007669"/>
    <property type="project" value="InterPro"/>
</dbReference>
<evidence type="ECO:0000256" key="3">
    <source>
        <dbReference type="ARBA" id="ARBA00022530"/>
    </source>
</evidence>
<dbReference type="SMART" id="SM00060">
    <property type="entry name" value="FN3"/>
    <property type="match status" value="2"/>
</dbReference>
<dbReference type="PROSITE" id="PS50853">
    <property type="entry name" value="FN3"/>
    <property type="match status" value="2"/>
</dbReference>
<keyword evidence="4 10" id="KW-0245">EGF-like domain</keyword>
<feature type="domain" description="EGF-like" evidence="12">
    <location>
        <begin position="485"/>
        <end position="523"/>
    </location>
</feature>
<dbReference type="Gene3D" id="2.10.25.10">
    <property type="entry name" value="Laminin"/>
    <property type="match status" value="6"/>
</dbReference>
<feature type="domain" description="EGF-like" evidence="12">
    <location>
        <begin position="661"/>
        <end position="697"/>
    </location>
</feature>
<keyword evidence="2" id="KW-0964">Secreted</keyword>
<comment type="subcellular location">
    <subcellularLocation>
        <location evidence="1">Secreted</location>
        <location evidence="1">Extracellular space</location>
        <location evidence="1">Extracellular matrix</location>
    </subcellularLocation>
</comment>
<dbReference type="FunFam" id="2.10.25.10:FF:000283">
    <property type="entry name" value="sushi, nidogen and EGF-like domain-containing protein 1 isoform X2"/>
    <property type="match status" value="1"/>
</dbReference>
<feature type="disulfide bond" evidence="10">
    <location>
        <begin position="687"/>
        <end position="696"/>
    </location>
</feature>
<dbReference type="SMART" id="SM00179">
    <property type="entry name" value="EGF_CA"/>
    <property type="match status" value="5"/>
</dbReference>
<feature type="disulfide bond" evidence="10">
    <location>
        <begin position="282"/>
        <end position="291"/>
    </location>
</feature>
<evidence type="ECO:0000256" key="1">
    <source>
        <dbReference type="ARBA" id="ARBA00004498"/>
    </source>
</evidence>
<dbReference type="GO" id="GO:0005112">
    <property type="term" value="F:Notch binding"/>
    <property type="evidence" value="ECO:0007669"/>
    <property type="project" value="TreeGrafter"/>
</dbReference>
<proteinExistence type="predicted"/>
<dbReference type="PROSITE" id="PS01186">
    <property type="entry name" value="EGF_2"/>
    <property type="match status" value="4"/>
</dbReference>
<dbReference type="Gene3D" id="2.60.40.10">
    <property type="entry name" value="Immunoglobulins"/>
    <property type="match status" value="2"/>
</dbReference>
<dbReference type="Pfam" id="PF00041">
    <property type="entry name" value="fn3"/>
    <property type="match status" value="2"/>
</dbReference>
<dbReference type="PROSITE" id="PS00022">
    <property type="entry name" value="EGF_1"/>
    <property type="match status" value="6"/>
</dbReference>
<name>A0A643C5Y9_BALPH</name>
<comment type="caution">
    <text evidence="14">The sequence shown here is derived from an EMBL/GenBank/DDBJ whole genome shotgun (WGS) entry which is preliminary data.</text>
</comment>
<evidence type="ECO:0000313" key="14">
    <source>
        <dbReference type="EMBL" id="KAB0395637.1"/>
    </source>
</evidence>
<dbReference type="InterPro" id="IPR000152">
    <property type="entry name" value="EGF-type_Asp/Asn_hydroxyl_site"/>
</dbReference>
<dbReference type="OrthoDB" id="9972657at2759"/>
<evidence type="ECO:0000313" key="15">
    <source>
        <dbReference type="Proteomes" id="UP000437017"/>
    </source>
</evidence>
<feature type="region of interest" description="Disordered" evidence="11">
    <location>
        <begin position="558"/>
        <end position="581"/>
    </location>
</feature>
<dbReference type="PROSITE" id="PS50026">
    <property type="entry name" value="EGF_3"/>
    <property type="match status" value="5"/>
</dbReference>
<feature type="domain" description="EGF-like" evidence="12">
    <location>
        <begin position="256"/>
        <end position="292"/>
    </location>
</feature>
<feature type="disulfide bond" evidence="10">
    <location>
        <begin position="347"/>
        <end position="356"/>
    </location>
</feature>
<evidence type="ECO:0000256" key="5">
    <source>
        <dbReference type="ARBA" id="ARBA00022729"/>
    </source>
</evidence>
<dbReference type="InterPro" id="IPR003886">
    <property type="entry name" value="NIDO_dom"/>
</dbReference>
<dbReference type="GO" id="GO:0005509">
    <property type="term" value="F:calcium ion binding"/>
    <property type="evidence" value="ECO:0007669"/>
    <property type="project" value="InterPro"/>
</dbReference>
<keyword evidence="9" id="KW-0325">Glycoprotein</keyword>
<evidence type="ECO:0000259" key="12">
    <source>
        <dbReference type="PROSITE" id="PS50026"/>
    </source>
</evidence>
<evidence type="ECO:0000256" key="10">
    <source>
        <dbReference type="PROSITE-ProRule" id="PRU00076"/>
    </source>
</evidence>
<dbReference type="InterPro" id="IPR000742">
    <property type="entry name" value="EGF"/>
</dbReference>
<dbReference type="PROSITE" id="PS01187">
    <property type="entry name" value="EGF_CA"/>
    <property type="match status" value="1"/>
</dbReference>
<feature type="disulfide bond" evidence="10">
    <location>
        <begin position="198"/>
        <end position="207"/>
    </location>
</feature>
<evidence type="ECO:0008006" key="16">
    <source>
        <dbReference type="Google" id="ProtNLM"/>
    </source>
</evidence>
<evidence type="ECO:0000256" key="11">
    <source>
        <dbReference type="SAM" id="MobiDB-lite"/>
    </source>
</evidence>
<evidence type="ECO:0000256" key="8">
    <source>
        <dbReference type="ARBA" id="ARBA00023157"/>
    </source>
</evidence>
<dbReference type="PANTHER" id="PTHR12916:SF4">
    <property type="entry name" value="UNINFLATABLE, ISOFORM C"/>
    <property type="match status" value="1"/>
</dbReference>
<evidence type="ECO:0000256" key="6">
    <source>
        <dbReference type="ARBA" id="ARBA00022737"/>
    </source>
</evidence>
<accession>A0A643C5Y9</accession>
<feature type="compositionally biased region" description="Polar residues" evidence="11">
    <location>
        <begin position="568"/>
        <end position="581"/>
    </location>
</feature>